<keyword evidence="21" id="KW-1185">Reference proteome</keyword>
<dbReference type="GO" id="GO:0009236">
    <property type="term" value="P:cobalamin biosynthetic process"/>
    <property type="evidence" value="ECO:0007669"/>
    <property type="project" value="UniProtKB-UniPathway"/>
</dbReference>
<feature type="active site" description="GMP-histidine intermediate" evidence="18">
    <location>
        <position position="52"/>
    </location>
</feature>
<dbReference type="AlphaFoldDB" id="A0A5K7YYQ4"/>
<reference evidence="20 21" key="1">
    <citation type="submission" date="2019-11" db="EMBL/GenBank/DDBJ databases">
        <title>Comparative genomics of hydrocarbon-degrading Desulfosarcina strains.</title>
        <authorList>
            <person name="Watanabe M."/>
            <person name="Kojima H."/>
            <person name="Fukui M."/>
        </authorList>
    </citation>
    <scope>NUCLEOTIDE SEQUENCE [LARGE SCALE GENOMIC DNA]</scope>
    <source>
        <strain evidence="20 21">PL12</strain>
    </source>
</reference>
<comment type="catalytic activity">
    <reaction evidence="1">
        <text>adenosylcob(III)inamide + ATP = adenosylcob(III)inamide phosphate + ADP + H(+)</text>
        <dbReference type="Rhea" id="RHEA:15769"/>
        <dbReference type="ChEBI" id="CHEBI:2480"/>
        <dbReference type="ChEBI" id="CHEBI:15378"/>
        <dbReference type="ChEBI" id="CHEBI:30616"/>
        <dbReference type="ChEBI" id="CHEBI:58502"/>
        <dbReference type="ChEBI" id="CHEBI:456216"/>
        <dbReference type="EC" id="2.7.1.156"/>
    </reaction>
</comment>
<dbReference type="RefSeq" id="WP_155320009.1">
    <property type="nucleotide sequence ID" value="NZ_AP021874.1"/>
</dbReference>
<feature type="binding site" evidence="19">
    <location>
        <begin position="11"/>
        <end position="18"/>
    </location>
    <ligand>
        <name>GTP</name>
        <dbReference type="ChEBI" id="CHEBI:37565"/>
    </ligand>
</feature>
<protein>
    <recommendedName>
        <fullName evidence="16">Adenosylcobinamide kinase</fullName>
        <ecNumber evidence="8">2.7.1.156</ecNumber>
        <ecNumber evidence="9">2.7.7.62</ecNumber>
    </recommendedName>
    <alternativeName>
        <fullName evidence="17">Adenosylcobinamide-phosphate guanylyltransferase</fullName>
    </alternativeName>
</protein>
<dbReference type="PANTHER" id="PTHR34848:SF1">
    <property type="entry name" value="BIFUNCTIONAL ADENOSYLCOBALAMIN BIOSYNTHESIS PROTEIN COBU"/>
    <property type="match status" value="1"/>
</dbReference>
<comment type="pathway">
    <text evidence="6">Cofactor biosynthesis; adenosylcobalamin biosynthesis; adenosylcobalamin from cob(II)yrinate a,c-diamide: step 5/7.</text>
</comment>
<dbReference type="Pfam" id="PF02283">
    <property type="entry name" value="CobU"/>
    <property type="match status" value="1"/>
</dbReference>
<dbReference type="EC" id="2.7.7.62" evidence="9"/>
<keyword evidence="12 19" id="KW-0547">Nucleotide-binding</keyword>
<evidence type="ECO:0000256" key="10">
    <source>
        <dbReference type="ARBA" id="ARBA00022573"/>
    </source>
</evidence>
<dbReference type="EMBL" id="AP021874">
    <property type="protein sequence ID" value="BBO72291.1"/>
    <property type="molecule type" value="Genomic_DNA"/>
</dbReference>
<comment type="function">
    <text evidence="4">Catalyzes ATP-dependent phosphorylation of adenosylcobinamide and addition of GMP to adenosylcobinamide phosphate.</text>
</comment>
<dbReference type="GO" id="GO:0008820">
    <property type="term" value="F:cobinamide phosphate guanylyltransferase activity"/>
    <property type="evidence" value="ECO:0007669"/>
    <property type="project" value="UniProtKB-EC"/>
</dbReference>
<sequence length="182" mass="19969">MTNTDKILVLGGCRSGKSSHALNLAEGMGGRRIFVATCVPRDDEMKDRVDRHRRERDATWDTLEVPVDLAGTITAHSPSTDVILVDCLTLWLSNLLMRTDDVDCIRRRIDDLAEAVRSAPRNVILVSNEVGAGIVPENRLARHYRDLAGWTNQAVAAACDRVVWTVAGIPVTIKPAFQATAP</sequence>
<evidence type="ECO:0000256" key="8">
    <source>
        <dbReference type="ARBA" id="ARBA00012016"/>
    </source>
</evidence>
<dbReference type="InterPro" id="IPR027417">
    <property type="entry name" value="P-loop_NTPase"/>
</dbReference>
<evidence type="ECO:0000256" key="13">
    <source>
        <dbReference type="ARBA" id="ARBA00022777"/>
    </source>
</evidence>
<proteinExistence type="inferred from homology"/>
<organism evidence="20 21">
    <name type="scientific">Desulfosarcina alkanivorans</name>
    <dbReference type="NCBI Taxonomy" id="571177"/>
    <lineage>
        <taxon>Bacteria</taxon>
        <taxon>Pseudomonadati</taxon>
        <taxon>Thermodesulfobacteriota</taxon>
        <taxon>Desulfobacteria</taxon>
        <taxon>Desulfobacterales</taxon>
        <taxon>Desulfosarcinaceae</taxon>
        <taxon>Desulfosarcina</taxon>
    </lineage>
</organism>
<evidence type="ECO:0000256" key="3">
    <source>
        <dbReference type="ARBA" id="ARBA00001522"/>
    </source>
</evidence>
<dbReference type="GO" id="GO:0043752">
    <property type="term" value="F:adenosylcobinamide kinase activity"/>
    <property type="evidence" value="ECO:0007669"/>
    <property type="project" value="UniProtKB-EC"/>
</dbReference>
<dbReference type="PIRSF" id="PIRSF006135">
    <property type="entry name" value="CobU"/>
    <property type="match status" value="1"/>
</dbReference>
<comment type="catalytic activity">
    <reaction evidence="3">
        <text>adenosylcob(III)inamide + GTP = adenosylcob(III)inamide phosphate + GDP + H(+)</text>
        <dbReference type="Rhea" id="RHEA:15765"/>
        <dbReference type="ChEBI" id="CHEBI:2480"/>
        <dbReference type="ChEBI" id="CHEBI:15378"/>
        <dbReference type="ChEBI" id="CHEBI:37565"/>
        <dbReference type="ChEBI" id="CHEBI:58189"/>
        <dbReference type="ChEBI" id="CHEBI:58502"/>
        <dbReference type="EC" id="2.7.1.156"/>
    </reaction>
</comment>
<dbReference type="UniPathway" id="UPA00148">
    <property type="reaction ID" value="UER00236"/>
</dbReference>
<evidence type="ECO:0000313" key="20">
    <source>
        <dbReference type="EMBL" id="BBO72291.1"/>
    </source>
</evidence>
<evidence type="ECO:0000256" key="14">
    <source>
        <dbReference type="ARBA" id="ARBA00022840"/>
    </source>
</evidence>
<keyword evidence="14" id="KW-0067">ATP-binding</keyword>
<dbReference type="CDD" id="cd00544">
    <property type="entry name" value="CobU"/>
    <property type="match status" value="1"/>
</dbReference>
<accession>A0A5K7YYQ4</accession>
<evidence type="ECO:0000256" key="4">
    <source>
        <dbReference type="ARBA" id="ARBA00003889"/>
    </source>
</evidence>
<evidence type="ECO:0000313" key="21">
    <source>
        <dbReference type="Proteomes" id="UP000427906"/>
    </source>
</evidence>
<dbReference type="KEGG" id="dalk:DSCA_62210"/>
<dbReference type="PANTHER" id="PTHR34848">
    <property type="match status" value="1"/>
</dbReference>
<feature type="binding site" evidence="19">
    <location>
        <position position="64"/>
    </location>
    <ligand>
        <name>GTP</name>
        <dbReference type="ChEBI" id="CHEBI:37565"/>
    </ligand>
</feature>
<dbReference type="Gene3D" id="3.40.50.300">
    <property type="entry name" value="P-loop containing nucleotide triphosphate hydrolases"/>
    <property type="match status" value="1"/>
</dbReference>
<dbReference type="NCBIfam" id="NF004469">
    <property type="entry name" value="PRK05800.1"/>
    <property type="match status" value="1"/>
</dbReference>
<comment type="pathway">
    <text evidence="5">Cofactor biosynthesis; adenosylcobalamin biosynthesis; adenosylcobalamin from cob(II)yrinate a,c-diamide: step 6/7.</text>
</comment>
<evidence type="ECO:0000256" key="15">
    <source>
        <dbReference type="ARBA" id="ARBA00023134"/>
    </source>
</evidence>
<gene>
    <name evidence="20" type="ORF">DSCA_62210</name>
</gene>
<evidence type="ECO:0000256" key="7">
    <source>
        <dbReference type="ARBA" id="ARBA00007490"/>
    </source>
</evidence>
<keyword evidence="15 19" id="KW-0342">GTP-binding</keyword>
<evidence type="ECO:0000256" key="19">
    <source>
        <dbReference type="PIRSR" id="PIRSR006135-2"/>
    </source>
</evidence>
<dbReference type="InterPro" id="IPR003203">
    <property type="entry name" value="CobU/CobP"/>
</dbReference>
<evidence type="ECO:0000256" key="6">
    <source>
        <dbReference type="ARBA" id="ARBA00005159"/>
    </source>
</evidence>
<keyword evidence="13 20" id="KW-0418">Kinase</keyword>
<dbReference type="GO" id="GO:0005524">
    <property type="term" value="F:ATP binding"/>
    <property type="evidence" value="ECO:0007669"/>
    <property type="project" value="UniProtKB-KW"/>
</dbReference>
<dbReference type="OrthoDB" id="9788370at2"/>
<dbReference type="Proteomes" id="UP000427906">
    <property type="component" value="Chromosome"/>
</dbReference>
<evidence type="ECO:0000256" key="11">
    <source>
        <dbReference type="ARBA" id="ARBA00022679"/>
    </source>
</evidence>
<feature type="binding site" evidence="19">
    <location>
        <begin position="53"/>
        <end position="56"/>
    </location>
    <ligand>
        <name>GTP</name>
        <dbReference type="ChEBI" id="CHEBI:37565"/>
    </ligand>
</feature>
<evidence type="ECO:0000256" key="5">
    <source>
        <dbReference type="ARBA" id="ARBA00004692"/>
    </source>
</evidence>
<evidence type="ECO:0000256" key="18">
    <source>
        <dbReference type="PIRSR" id="PIRSR006135-1"/>
    </source>
</evidence>
<keyword evidence="10" id="KW-0169">Cobalamin biosynthesis</keyword>
<evidence type="ECO:0000256" key="17">
    <source>
        <dbReference type="ARBA" id="ARBA00030571"/>
    </source>
</evidence>
<evidence type="ECO:0000256" key="9">
    <source>
        <dbReference type="ARBA" id="ARBA00012523"/>
    </source>
</evidence>
<evidence type="ECO:0000256" key="16">
    <source>
        <dbReference type="ARBA" id="ARBA00029570"/>
    </source>
</evidence>
<dbReference type="GO" id="GO:0005525">
    <property type="term" value="F:GTP binding"/>
    <property type="evidence" value="ECO:0007669"/>
    <property type="project" value="UniProtKB-KW"/>
</dbReference>
<evidence type="ECO:0000256" key="2">
    <source>
        <dbReference type="ARBA" id="ARBA00000711"/>
    </source>
</evidence>
<comment type="catalytic activity">
    <reaction evidence="2">
        <text>adenosylcob(III)inamide phosphate + GTP + H(+) = adenosylcob(III)inamide-GDP + diphosphate</text>
        <dbReference type="Rhea" id="RHEA:22712"/>
        <dbReference type="ChEBI" id="CHEBI:15378"/>
        <dbReference type="ChEBI" id="CHEBI:33019"/>
        <dbReference type="ChEBI" id="CHEBI:37565"/>
        <dbReference type="ChEBI" id="CHEBI:58502"/>
        <dbReference type="ChEBI" id="CHEBI:60487"/>
        <dbReference type="EC" id="2.7.7.62"/>
    </reaction>
</comment>
<feature type="binding site" evidence="19">
    <location>
        <position position="86"/>
    </location>
    <ligand>
        <name>GTP</name>
        <dbReference type="ChEBI" id="CHEBI:37565"/>
    </ligand>
</feature>
<dbReference type="SUPFAM" id="SSF52540">
    <property type="entry name" value="P-loop containing nucleoside triphosphate hydrolases"/>
    <property type="match status" value="1"/>
</dbReference>
<comment type="similarity">
    <text evidence="7">Belongs to the CobU/CobP family.</text>
</comment>
<evidence type="ECO:0000256" key="12">
    <source>
        <dbReference type="ARBA" id="ARBA00022741"/>
    </source>
</evidence>
<dbReference type="EC" id="2.7.1.156" evidence="8"/>
<name>A0A5K7YYQ4_9BACT</name>
<evidence type="ECO:0000256" key="1">
    <source>
        <dbReference type="ARBA" id="ARBA00000312"/>
    </source>
</evidence>
<keyword evidence="11 20" id="KW-0808">Transferase</keyword>